<protein>
    <submittedName>
        <fullName evidence="1">Class I SAM-dependent methyltransferase</fullName>
    </submittedName>
</protein>
<dbReference type="CDD" id="cd02440">
    <property type="entry name" value="AdoMet_MTases"/>
    <property type="match status" value="1"/>
</dbReference>
<comment type="caution">
    <text evidence="1">The sequence shown here is derived from an EMBL/GenBank/DDBJ whole genome shotgun (WGS) entry which is preliminary data.</text>
</comment>
<sequence length="295" mass="33182">MTANTSATERLTQAQQLLSQSDFSAAAPLLLQARQEPSTRLAAHHLIEKHQLEGSFQEMMGLNCSISQQDDIFHFFAGHPTSINPLRDYFADGWRTLSELMLLLEKVNKPLSQTKSFLEFASGHGRFTRHLVKAIGEDALTVSDVVEDAVHFSTQTFGVKGFVSSTEPEQVTWPSQYEVVFVLSLFTHLPLKSWSRWLNHLYQSVQPGGVLVFTTHGIQAQQRQRVEMDETGLRFFPSSESNAIEAQEYGTTFTSDAFVRSQIAQTIGIDQLRLYAPASFWNYQDAYIIGKLVST</sequence>
<organism evidence="1 2">
    <name type="scientific">Lampropedia puyangensis</name>
    <dbReference type="NCBI Taxonomy" id="1330072"/>
    <lineage>
        <taxon>Bacteria</taxon>
        <taxon>Pseudomonadati</taxon>
        <taxon>Pseudomonadota</taxon>
        <taxon>Betaproteobacteria</taxon>
        <taxon>Burkholderiales</taxon>
        <taxon>Comamonadaceae</taxon>
        <taxon>Lampropedia</taxon>
    </lineage>
</organism>
<dbReference type="AlphaFoldDB" id="A0A4V4GSG2"/>
<dbReference type="InterPro" id="IPR029063">
    <property type="entry name" value="SAM-dependent_MTases_sf"/>
</dbReference>
<dbReference type="Pfam" id="PF13489">
    <property type="entry name" value="Methyltransf_23"/>
    <property type="match status" value="1"/>
</dbReference>
<keyword evidence="1" id="KW-0808">Transferase</keyword>
<name>A0A4V4GSG2_9BURK</name>
<dbReference type="Proteomes" id="UP000308917">
    <property type="component" value="Unassembled WGS sequence"/>
</dbReference>
<dbReference type="SUPFAM" id="SSF53335">
    <property type="entry name" value="S-adenosyl-L-methionine-dependent methyltransferases"/>
    <property type="match status" value="1"/>
</dbReference>
<proteinExistence type="predicted"/>
<evidence type="ECO:0000313" key="2">
    <source>
        <dbReference type="Proteomes" id="UP000308917"/>
    </source>
</evidence>
<gene>
    <name evidence="1" type="ORF">E9531_02330</name>
</gene>
<dbReference type="OrthoDB" id="9076083at2"/>
<reference evidence="1 2" key="1">
    <citation type="journal article" date="2015" name="Antonie Van Leeuwenhoek">
        <title>Lampropedia puyangensis sp. nov., isolated from symptomatic bark of Populus ? euramericana canker and emended description of Lampropedia hyalina (Ehrenberg 1832) Lee et al. 2004.</title>
        <authorList>
            <person name="Li Y."/>
            <person name="Wang T."/>
            <person name="Piao C.G."/>
            <person name="Wang L.F."/>
            <person name="Tian G.Z."/>
            <person name="Zhu T.H."/>
            <person name="Guo M.W."/>
        </authorList>
    </citation>
    <scope>NUCLEOTIDE SEQUENCE [LARGE SCALE GENOMIC DNA]</scope>
    <source>
        <strain evidence="1 2">2-bin</strain>
    </source>
</reference>
<keyword evidence="2" id="KW-1185">Reference proteome</keyword>
<evidence type="ECO:0000313" key="1">
    <source>
        <dbReference type="EMBL" id="THU05396.1"/>
    </source>
</evidence>
<dbReference type="EMBL" id="STFG01000001">
    <property type="protein sequence ID" value="THU05396.1"/>
    <property type="molecule type" value="Genomic_DNA"/>
</dbReference>
<keyword evidence="1" id="KW-0489">Methyltransferase</keyword>
<dbReference type="Gene3D" id="3.40.50.150">
    <property type="entry name" value="Vaccinia Virus protein VP39"/>
    <property type="match status" value="1"/>
</dbReference>
<dbReference type="GO" id="GO:0032259">
    <property type="term" value="P:methylation"/>
    <property type="evidence" value="ECO:0007669"/>
    <property type="project" value="UniProtKB-KW"/>
</dbReference>
<dbReference type="RefSeq" id="WP_136572106.1">
    <property type="nucleotide sequence ID" value="NZ_STFG01000001.1"/>
</dbReference>
<dbReference type="GO" id="GO:0008168">
    <property type="term" value="F:methyltransferase activity"/>
    <property type="evidence" value="ECO:0007669"/>
    <property type="project" value="UniProtKB-KW"/>
</dbReference>
<accession>A0A4V4GSG2</accession>